<comment type="caution">
    <text evidence="1">The sequence shown here is derived from an EMBL/GenBank/DDBJ whole genome shotgun (WGS) entry which is preliminary data.</text>
</comment>
<dbReference type="Proteomes" id="UP000318053">
    <property type="component" value="Unassembled WGS sequence"/>
</dbReference>
<dbReference type="AlphaFoldDB" id="A0A5C5YJ40"/>
<gene>
    <name evidence="1" type="ORF">CA85_01670</name>
</gene>
<accession>A0A5C5YJ40</accession>
<dbReference type="EMBL" id="SJPK01000001">
    <property type="protein sequence ID" value="TWT74881.1"/>
    <property type="molecule type" value="Genomic_DNA"/>
</dbReference>
<organism evidence="1 2">
    <name type="scientific">Allorhodopirellula solitaria</name>
    <dbReference type="NCBI Taxonomy" id="2527987"/>
    <lineage>
        <taxon>Bacteria</taxon>
        <taxon>Pseudomonadati</taxon>
        <taxon>Planctomycetota</taxon>
        <taxon>Planctomycetia</taxon>
        <taxon>Pirellulales</taxon>
        <taxon>Pirellulaceae</taxon>
        <taxon>Allorhodopirellula</taxon>
    </lineage>
</organism>
<sequence>MRRFLGTMDETTLNTALLKSPMFKTPLSSRPVVGPVAWRVPGGCRSMQISLGSAMQSFCWIVLKGCQCEG</sequence>
<keyword evidence="2" id="KW-1185">Reference proteome</keyword>
<protein>
    <submittedName>
        <fullName evidence="1">Uncharacterized protein</fullName>
    </submittedName>
</protein>
<evidence type="ECO:0000313" key="2">
    <source>
        <dbReference type="Proteomes" id="UP000318053"/>
    </source>
</evidence>
<evidence type="ECO:0000313" key="1">
    <source>
        <dbReference type="EMBL" id="TWT74881.1"/>
    </source>
</evidence>
<proteinExistence type="predicted"/>
<dbReference type="RefSeq" id="WP_222435381.1">
    <property type="nucleotide sequence ID" value="NZ_SJPK01000001.1"/>
</dbReference>
<name>A0A5C5YJ40_9BACT</name>
<reference evidence="1 2" key="1">
    <citation type="submission" date="2019-02" db="EMBL/GenBank/DDBJ databases">
        <title>Deep-cultivation of Planctomycetes and their phenomic and genomic characterization uncovers novel biology.</title>
        <authorList>
            <person name="Wiegand S."/>
            <person name="Jogler M."/>
            <person name="Boedeker C."/>
            <person name="Pinto D."/>
            <person name="Vollmers J."/>
            <person name="Rivas-Marin E."/>
            <person name="Kohn T."/>
            <person name="Peeters S.H."/>
            <person name="Heuer A."/>
            <person name="Rast P."/>
            <person name="Oberbeckmann S."/>
            <person name="Bunk B."/>
            <person name="Jeske O."/>
            <person name="Meyerdierks A."/>
            <person name="Storesund J.E."/>
            <person name="Kallscheuer N."/>
            <person name="Luecker S."/>
            <person name="Lage O.M."/>
            <person name="Pohl T."/>
            <person name="Merkel B.J."/>
            <person name="Hornburger P."/>
            <person name="Mueller R.-W."/>
            <person name="Bruemmer F."/>
            <person name="Labrenz M."/>
            <person name="Spormann A.M."/>
            <person name="Op Den Camp H."/>
            <person name="Overmann J."/>
            <person name="Amann R."/>
            <person name="Jetten M.S.M."/>
            <person name="Mascher T."/>
            <person name="Medema M.H."/>
            <person name="Devos D.P."/>
            <person name="Kaster A.-K."/>
            <person name="Ovreas L."/>
            <person name="Rohde M."/>
            <person name="Galperin M.Y."/>
            <person name="Jogler C."/>
        </authorList>
    </citation>
    <scope>NUCLEOTIDE SEQUENCE [LARGE SCALE GENOMIC DNA]</scope>
    <source>
        <strain evidence="1 2">CA85</strain>
    </source>
</reference>